<dbReference type="CDD" id="cd16659">
    <property type="entry name" value="RING-Ubox_Emp"/>
    <property type="match status" value="1"/>
</dbReference>
<evidence type="ECO:0000256" key="1">
    <source>
        <dbReference type="ARBA" id="ARBA00004496"/>
    </source>
</evidence>
<dbReference type="InterPro" id="IPR006595">
    <property type="entry name" value="CTLH_C"/>
</dbReference>
<dbReference type="SUPFAM" id="SSF57850">
    <property type="entry name" value="RING/U-box"/>
    <property type="match status" value="1"/>
</dbReference>
<proteinExistence type="predicted"/>
<dbReference type="Pfam" id="PF10607">
    <property type="entry name" value="CTLH"/>
    <property type="match status" value="1"/>
</dbReference>
<dbReference type="PROSITE" id="PS50896">
    <property type="entry name" value="LISH"/>
    <property type="match status" value="1"/>
</dbReference>
<keyword evidence="11" id="KW-1185">Reference proteome</keyword>
<dbReference type="InterPro" id="IPR013144">
    <property type="entry name" value="CRA_dom"/>
</dbReference>
<keyword evidence="4 6" id="KW-0863">Zinc-finger</keyword>
<dbReference type="PROSITE" id="PS51867">
    <property type="entry name" value="ZF_RING_GID"/>
    <property type="match status" value="1"/>
</dbReference>
<evidence type="ECO:0000259" key="9">
    <source>
        <dbReference type="PROSITE" id="PS51867"/>
    </source>
</evidence>
<protein>
    <recommendedName>
        <fullName evidence="12">CTLH domain-containing protein</fullName>
    </recommendedName>
</protein>
<evidence type="ECO:0000256" key="4">
    <source>
        <dbReference type="ARBA" id="ARBA00022771"/>
    </source>
</evidence>
<evidence type="ECO:0000259" key="8">
    <source>
        <dbReference type="PROSITE" id="PS50897"/>
    </source>
</evidence>
<dbReference type="STRING" id="37360.A0A0G4IZX7"/>
<dbReference type="InterPro" id="IPR045098">
    <property type="entry name" value="Fyv10_fam"/>
</dbReference>
<dbReference type="OrthoDB" id="1933455at2759"/>
<feature type="zinc finger region" description="RING-Gid-type" evidence="6">
    <location>
        <begin position="265"/>
        <end position="334"/>
    </location>
</feature>
<accession>A0A0G4IZX7</accession>
<dbReference type="GO" id="GO:0005634">
    <property type="term" value="C:nucleus"/>
    <property type="evidence" value="ECO:0007669"/>
    <property type="project" value="TreeGrafter"/>
</dbReference>
<dbReference type="PANTHER" id="PTHR12170">
    <property type="entry name" value="MACROPHAGE ERYTHROBLAST ATTACHER-RELATED"/>
    <property type="match status" value="1"/>
</dbReference>
<evidence type="ECO:0000313" key="11">
    <source>
        <dbReference type="Proteomes" id="UP000039324"/>
    </source>
</evidence>
<evidence type="ECO:0008006" key="12">
    <source>
        <dbReference type="Google" id="ProtNLM"/>
    </source>
</evidence>
<dbReference type="GO" id="GO:0061630">
    <property type="term" value="F:ubiquitin protein ligase activity"/>
    <property type="evidence" value="ECO:0007669"/>
    <property type="project" value="InterPro"/>
</dbReference>
<dbReference type="GO" id="GO:0043161">
    <property type="term" value="P:proteasome-mediated ubiquitin-dependent protein catabolic process"/>
    <property type="evidence" value="ECO:0007669"/>
    <property type="project" value="InterPro"/>
</dbReference>
<keyword evidence="3" id="KW-0479">Metal-binding</keyword>
<dbReference type="PANTHER" id="PTHR12170:SF2">
    <property type="entry name" value="E3 UBIQUITIN-PROTEIN TRANSFERASE MAEA"/>
    <property type="match status" value="1"/>
</dbReference>
<feature type="domain" description="RING-Gid-type" evidence="9">
    <location>
        <begin position="265"/>
        <end position="334"/>
    </location>
</feature>
<evidence type="ECO:0000256" key="6">
    <source>
        <dbReference type="PROSITE-ProRule" id="PRU01215"/>
    </source>
</evidence>
<evidence type="ECO:0000256" key="7">
    <source>
        <dbReference type="SAM" id="Coils"/>
    </source>
</evidence>
<comment type="subcellular location">
    <subcellularLocation>
        <location evidence="1">Cytoplasm</location>
    </subcellularLocation>
</comment>
<feature type="coiled-coil region" evidence="7">
    <location>
        <begin position="34"/>
        <end position="61"/>
    </location>
</feature>
<dbReference type="InterPro" id="IPR006594">
    <property type="entry name" value="LisH"/>
</dbReference>
<feature type="domain" description="CTLH" evidence="8">
    <location>
        <begin position="114"/>
        <end position="170"/>
    </location>
</feature>
<dbReference type="InterPro" id="IPR044063">
    <property type="entry name" value="ZF_RING_GID"/>
</dbReference>
<dbReference type="PROSITE" id="PS50897">
    <property type="entry name" value="CTLH"/>
    <property type="match status" value="1"/>
</dbReference>
<gene>
    <name evidence="10" type="ORF">PBRA_008197</name>
</gene>
<keyword evidence="7" id="KW-0175">Coiled coil</keyword>
<dbReference type="InterPro" id="IPR024964">
    <property type="entry name" value="CTLH/CRA"/>
</dbReference>
<evidence type="ECO:0000256" key="2">
    <source>
        <dbReference type="ARBA" id="ARBA00022490"/>
    </source>
</evidence>
<evidence type="ECO:0000256" key="5">
    <source>
        <dbReference type="ARBA" id="ARBA00022833"/>
    </source>
</evidence>
<organism evidence="10 11">
    <name type="scientific">Plasmodiophora brassicae</name>
    <name type="common">Clubroot disease agent</name>
    <dbReference type="NCBI Taxonomy" id="37360"/>
    <lineage>
        <taxon>Eukaryota</taxon>
        <taxon>Sar</taxon>
        <taxon>Rhizaria</taxon>
        <taxon>Endomyxa</taxon>
        <taxon>Phytomyxea</taxon>
        <taxon>Plasmodiophorida</taxon>
        <taxon>Plasmodiophoridae</taxon>
        <taxon>Plasmodiophora</taxon>
    </lineage>
</organism>
<keyword evidence="5" id="KW-0862">Zinc</keyword>
<dbReference type="SMART" id="SM00757">
    <property type="entry name" value="CRA"/>
    <property type="match status" value="1"/>
</dbReference>
<sequence>METTVLRHPLERSAKMCRNAEKMLALECRASRDSRSAADALDALRARLADLDRETERQLQLCLRRVQFAGSDLARKTLVDRLLIDHLLRRGWLSTARSLAAQVQLTDYVDVALFDLAQRVIRALEQHDVGLALSWCNANRSKLAALDSDLEVHLRVFEFTVLIGKGDLQGAIVHAREHLAPYFGKHGQLVRKYMTLLAFIQAPVNAYAHLLDDARWAELVQLFLRDFYRMNGLSETSFLDAHLRAGLAALKTEFCGSATQSISDCPVCTQDVVELAAKIQPSARTISCLVCRLTGQVMDDANPPMALPNGQVYSRSALEAMAARNGNLVKCPETGDIFNLDECRNVFVM</sequence>
<dbReference type="GO" id="GO:0034657">
    <property type="term" value="C:GID complex"/>
    <property type="evidence" value="ECO:0007669"/>
    <property type="project" value="TreeGrafter"/>
</dbReference>
<dbReference type="GO" id="GO:0008270">
    <property type="term" value="F:zinc ion binding"/>
    <property type="evidence" value="ECO:0007669"/>
    <property type="project" value="UniProtKB-KW"/>
</dbReference>
<dbReference type="OMA" id="GATHMNG"/>
<evidence type="ECO:0000256" key="3">
    <source>
        <dbReference type="ARBA" id="ARBA00022723"/>
    </source>
</evidence>
<reference evidence="10 11" key="1">
    <citation type="submission" date="2015-02" db="EMBL/GenBank/DDBJ databases">
        <authorList>
            <person name="Chooi Y.-H."/>
        </authorList>
    </citation>
    <scope>NUCLEOTIDE SEQUENCE [LARGE SCALE GENOMIC DNA]</scope>
    <source>
        <strain evidence="10">E3</strain>
    </source>
</reference>
<keyword evidence="2" id="KW-0963">Cytoplasm</keyword>
<dbReference type="Proteomes" id="UP000039324">
    <property type="component" value="Unassembled WGS sequence"/>
</dbReference>
<dbReference type="AlphaFoldDB" id="A0A0G4IZX7"/>
<name>A0A0G4IZX7_PLABS</name>
<dbReference type="EMBL" id="CDSF01000104">
    <property type="protein sequence ID" value="CEP00885.1"/>
    <property type="molecule type" value="Genomic_DNA"/>
</dbReference>
<dbReference type="GO" id="GO:0005737">
    <property type="term" value="C:cytoplasm"/>
    <property type="evidence" value="ECO:0007669"/>
    <property type="project" value="UniProtKB-SubCell"/>
</dbReference>
<evidence type="ECO:0000313" key="10">
    <source>
        <dbReference type="EMBL" id="CEP00885.1"/>
    </source>
</evidence>